<dbReference type="EMBL" id="MCGT01000009">
    <property type="protein sequence ID" value="ORX56913.1"/>
    <property type="molecule type" value="Genomic_DNA"/>
</dbReference>
<dbReference type="PROSITE" id="PS00028">
    <property type="entry name" value="ZINC_FINGER_C2H2_1"/>
    <property type="match status" value="1"/>
</dbReference>
<evidence type="ECO:0000259" key="1">
    <source>
        <dbReference type="PROSITE" id="PS00028"/>
    </source>
</evidence>
<name>A0A1X2GNC4_9FUNG</name>
<evidence type="ECO:0000313" key="2">
    <source>
        <dbReference type="EMBL" id="ORX56913.1"/>
    </source>
</evidence>
<reference evidence="2 3" key="1">
    <citation type="submission" date="2016-07" db="EMBL/GenBank/DDBJ databases">
        <title>Pervasive Adenine N6-methylation of Active Genes in Fungi.</title>
        <authorList>
            <consortium name="DOE Joint Genome Institute"/>
            <person name="Mondo S.J."/>
            <person name="Dannebaum R.O."/>
            <person name="Kuo R.C."/>
            <person name="Labutti K."/>
            <person name="Haridas S."/>
            <person name="Kuo A."/>
            <person name="Salamov A."/>
            <person name="Ahrendt S.R."/>
            <person name="Lipzen A."/>
            <person name="Sullivan W."/>
            <person name="Andreopoulos W.B."/>
            <person name="Clum A."/>
            <person name="Lindquist E."/>
            <person name="Daum C."/>
            <person name="Ramamoorthy G.K."/>
            <person name="Gryganskyi A."/>
            <person name="Culley D."/>
            <person name="Magnuson J.K."/>
            <person name="James T.Y."/>
            <person name="O'Malley M.A."/>
            <person name="Stajich J.E."/>
            <person name="Spatafora J.W."/>
            <person name="Visel A."/>
            <person name="Grigoriev I.V."/>
        </authorList>
    </citation>
    <scope>NUCLEOTIDE SEQUENCE [LARGE SCALE GENOMIC DNA]</scope>
    <source>
        <strain evidence="2 3">NRRL 3301</strain>
    </source>
</reference>
<organism evidence="2 3">
    <name type="scientific">Hesseltinella vesiculosa</name>
    <dbReference type="NCBI Taxonomy" id="101127"/>
    <lineage>
        <taxon>Eukaryota</taxon>
        <taxon>Fungi</taxon>
        <taxon>Fungi incertae sedis</taxon>
        <taxon>Mucoromycota</taxon>
        <taxon>Mucoromycotina</taxon>
        <taxon>Mucoromycetes</taxon>
        <taxon>Mucorales</taxon>
        <taxon>Cunninghamellaceae</taxon>
        <taxon>Hesseltinella</taxon>
    </lineage>
</organism>
<keyword evidence="3" id="KW-1185">Reference proteome</keyword>
<dbReference type="AlphaFoldDB" id="A0A1X2GNC4"/>
<gene>
    <name evidence="2" type="ORF">DM01DRAFT_1238258</name>
</gene>
<feature type="domain" description="C2H2-type" evidence="1">
    <location>
        <begin position="42"/>
        <end position="65"/>
    </location>
</feature>
<dbReference type="Proteomes" id="UP000242146">
    <property type="component" value="Unassembled WGS sequence"/>
</dbReference>
<proteinExistence type="predicted"/>
<protein>
    <recommendedName>
        <fullName evidence="1">C2H2-type domain-containing protein</fullName>
    </recommendedName>
</protein>
<sequence>MTRTLHNEGAGSSMDDTCTELKFLIAEDAIVFVPKVNGKYTCPLYDCRKQYVSLDSFRKHACQKHKDSQVHGERAAKKRRMESIARLPSFSKAQGCQQVFNLDNGSRSLNLSATFDCEPFALNIALNSTEDPLTLYAVAQAETLQQAFAILPRETATTTQPMLSSLQIHDVVKLCQGTEIGTEDRAVILGEAGARLQRVMKNSWLPRLSEKYGDYAEPGEPLLAALNADFRFQPGLLKAVAELHAGAIVVDKDVTLALVCEAYARSKSVDVHSESLNLSLPSSNPSSAYPSTLTAGVFNEADGHGTKAKLKIASTSMLGPHPLPPILLFAQAK</sequence>
<evidence type="ECO:0000313" key="3">
    <source>
        <dbReference type="Proteomes" id="UP000242146"/>
    </source>
</evidence>
<dbReference type="InterPro" id="IPR013087">
    <property type="entry name" value="Znf_C2H2_type"/>
</dbReference>
<comment type="caution">
    <text evidence="2">The sequence shown here is derived from an EMBL/GenBank/DDBJ whole genome shotgun (WGS) entry which is preliminary data.</text>
</comment>
<accession>A0A1X2GNC4</accession>